<dbReference type="Pfam" id="PF10604">
    <property type="entry name" value="Polyketide_cyc2"/>
    <property type="match status" value="1"/>
</dbReference>
<name>A0A3S1B343_9BACT</name>
<dbReference type="EMBL" id="RIAR02000001">
    <property type="protein sequence ID" value="NSL87723.1"/>
    <property type="molecule type" value="Genomic_DNA"/>
</dbReference>
<evidence type="ECO:0000313" key="2">
    <source>
        <dbReference type="Proteomes" id="UP000281028"/>
    </source>
</evidence>
<dbReference type="InterPro" id="IPR023393">
    <property type="entry name" value="START-like_dom_sf"/>
</dbReference>
<organism evidence="1 2">
    <name type="scientific">Chitinophaga solisilvae</name>
    <dbReference type="NCBI Taxonomy" id="1233460"/>
    <lineage>
        <taxon>Bacteria</taxon>
        <taxon>Pseudomonadati</taxon>
        <taxon>Bacteroidota</taxon>
        <taxon>Chitinophagia</taxon>
        <taxon>Chitinophagales</taxon>
        <taxon>Chitinophagaceae</taxon>
        <taxon>Chitinophaga</taxon>
    </lineage>
</organism>
<protein>
    <submittedName>
        <fullName evidence="1">SRPBCC family protein</fullName>
    </submittedName>
</protein>
<sequence length="179" mass="20369">MKILKKILIVILIIIAIPLVIALFVKKDYAVQREVVINKPKQPVFDYIKYLKNQDHYAIWNQMDPAMQKDYKGTDGEPGFSYSWKSAKEEVGQGEQVIKTVTPGESMETTIHFIKPFEGLATARLSTTAVNDNQTKVTWSFSSGMKYPMNFLLLFMDMDKMLGKDLEQGLANLKGVLEK</sequence>
<dbReference type="SUPFAM" id="SSF55961">
    <property type="entry name" value="Bet v1-like"/>
    <property type="match status" value="1"/>
</dbReference>
<reference evidence="1" key="1">
    <citation type="submission" date="2020-05" db="EMBL/GenBank/DDBJ databases">
        <title>Chitinophaga laudate sp. nov., isolated from a tropical peat swamp.</title>
        <authorList>
            <person name="Goh C.B.S."/>
            <person name="Lee M.S."/>
            <person name="Parimannan S."/>
            <person name="Pasbakhsh P."/>
            <person name="Yule C.M."/>
            <person name="Rajandas H."/>
            <person name="Loke S."/>
            <person name="Croft L."/>
            <person name="Tan J.B.L."/>
        </authorList>
    </citation>
    <scope>NUCLEOTIDE SEQUENCE</scope>
    <source>
        <strain evidence="1">Mgbs1</strain>
    </source>
</reference>
<dbReference type="Proteomes" id="UP000281028">
    <property type="component" value="Unassembled WGS sequence"/>
</dbReference>
<dbReference type="InterPro" id="IPR019587">
    <property type="entry name" value="Polyketide_cyclase/dehydratase"/>
</dbReference>
<keyword evidence="2" id="KW-1185">Reference proteome</keyword>
<dbReference type="CDD" id="cd07818">
    <property type="entry name" value="SRPBCC_1"/>
    <property type="match status" value="1"/>
</dbReference>
<dbReference type="Gene3D" id="3.30.530.20">
    <property type="match status" value="1"/>
</dbReference>
<comment type="caution">
    <text evidence="1">The sequence shown here is derived from an EMBL/GenBank/DDBJ whole genome shotgun (WGS) entry which is preliminary data.</text>
</comment>
<dbReference type="OrthoDB" id="9807923at2"/>
<evidence type="ECO:0000313" key="1">
    <source>
        <dbReference type="EMBL" id="NSL87723.1"/>
    </source>
</evidence>
<proteinExistence type="predicted"/>
<dbReference type="AlphaFoldDB" id="A0A3S1B343"/>
<accession>A0A3S1B343</accession>
<gene>
    <name evidence="1" type="ORF">ECE50_012820</name>
</gene>